<dbReference type="PROSITE" id="PS51257">
    <property type="entry name" value="PROKAR_LIPOPROTEIN"/>
    <property type="match status" value="1"/>
</dbReference>
<dbReference type="PROSITE" id="PS50983">
    <property type="entry name" value="FE_B12_PBP"/>
    <property type="match status" value="1"/>
</dbReference>
<dbReference type="SUPFAM" id="SSF53807">
    <property type="entry name" value="Helical backbone' metal receptor"/>
    <property type="match status" value="1"/>
</dbReference>
<feature type="domain" description="Fe/B12 periplasmic-binding" evidence="3">
    <location>
        <begin position="96"/>
        <end position="363"/>
    </location>
</feature>
<keyword evidence="2" id="KW-0732">Signal</keyword>
<evidence type="ECO:0000259" key="3">
    <source>
        <dbReference type="PROSITE" id="PS50983"/>
    </source>
</evidence>
<evidence type="ECO:0000256" key="1">
    <source>
        <dbReference type="ARBA" id="ARBA00008814"/>
    </source>
</evidence>
<dbReference type="Pfam" id="PF01497">
    <property type="entry name" value="Peripla_BP_2"/>
    <property type="match status" value="1"/>
</dbReference>
<keyword evidence="5" id="KW-1185">Reference proteome</keyword>
<dbReference type="STRING" id="52689.AKG39_13610"/>
<gene>
    <name evidence="4" type="ORF">AKG39_13610</name>
</gene>
<sequence>MRMKNNLLKKLGIGMLALMLTVSVIGCTDNGKVTGDNGNEMLKLDYSTAFSVEYLEDGIKKMTDADGRTIMMVPDGEKVPDEYKDADVIIDGELDSVMLASATQGCMMRAVDAVDLIKAVTTKQESWTISEIADAMKAGTISFVGDNKAPDYEMIKSLNPGLVFVYSGDYGLQDIMAKFDELGIKYAVCNEYTEDDPRGRMEWVKFYAAFFDKEDQANTFFNQAVTNIETTIKDANEKTEKPKVAWAMVSSGKVYIADNDSYVGKMIEMSGGDYVFKDMAAGSGSITLEEFYATAKDADILIYSSLEQYAPTLDAVVSQAPILANLKAVQDGQVWCLGKDFYQSIDKTDEVISDLFAIFHGDGTTTHFKKY</sequence>
<evidence type="ECO:0000313" key="5">
    <source>
        <dbReference type="Proteomes" id="UP000036873"/>
    </source>
</evidence>
<accession>A0A0L6TYF5</accession>
<dbReference type="PANTHER" id="PTHR30535:SF34">
    <property type="entry name" value="MOLYBDATE-BINDING PROTEIN MOLA"/>
    <property type="match status" value="1"/>
</dbReference>
<evidence type="ECO:0000313" key="4">
    <source>
        <dbReference type="EMBL" id="KNZ41112.1"/>
    </source>
</evidence>
<dbReference type="InterPro" id="IPR050902">
    <property type="entry name" value="ABC_Transporter_SBP"/>
</dbReference>
<organism evidence="4 5">
    <name type="scientific">Acetobacterium bakii</name>
    <dbReference type="NCBI Taxonomy" id="52689"/>
    <lineage>
        <taxon>Bacteria</taxon>
        <taxon>Bacillati</taxon>
        <taxon>Bacillota</taxon>
        <taxon>Clostridia</taxon>
        <taxon>Eubacteriales</taxon>
        <taxon>Eubacteriaceae</taxon>
        <taxon>Acetobacterium</taxon>
    </lineage>
</organism>
<name>A0A0L6TYF5_9FIRM</name>
<dbReference type="Gene3D" id="3.40.50.1980">
    <property type="entry name" value="Nitrogenase molybdenum iron protein domain"/>
    <property type="match status" value="2"/>
</dbReference>
<comment type="similarity">
    <text evidence="1">Belongs to the bacterial solute-binding protein 8 family.</text>
</comment>
<reference evidence="5" key="1">
    <citation type="submission" date="2015-07" db="EMBL/GenBank/DDBJ databases">
        <title>Draft genome sequence of Acetobacterium bakii DSM 8293, a potential psychrophilic chemical producer through syngas fermentation.</title>
        <authorList>
            <person name="Song Y."/>
            <person name="Hwang S."/>
            <person name="Cho B.-K."/>
        </authorList>
    </citation>
    <scope>NUCLEOTIDE SEQUENCE [LARGE SCALE GENOMIC DNA]</scope>
    <source>
        <strain evidence="5">DSM 8239</strain>
    </source>
</reference>
<dbReference type="PATRIC" id="fig|52689.4.peg.2091"/>
<feature type="signal peptide" evidence="2">
    <location>
        <begin position="1"/>
        <end position="26"/>
    </location>
</feature>
<dbReference type="InterPro" id="IPR002491">
    <property type="entry name" value="ABC_transptr_periplasmic_BD"/>
</dbReference>
<dbReference type="PANTHER" id="PTHR30535">
    <property type="entry name" value="VITAMIN B12-BINDING PROTEIN"/>
    <property type="match status" value="1"/>
</dbReference>
<proteinExistence type="inferred from homology"/>
<dbReference type="EMBL" id="LGYO01000034">
    <property type="protein sequence ID" value="KNZ41112.1"/>
    <property type="molecule type" value="Genomic_DNA"/>
</dbReference>
<feature type="chain" id="PRO_5005567554" description="Fe/B12 periplasmic-binding domain-containing protein" evidence="2">
    <location>
        <begin position="27"/>
        <end position="371"/>
    </location>
</feature>
<dbReference type="Proteomes" id="UP000036873">
    <property type="component" value="Unassembled WGS sequence"/>
</dbReference>
<dbReference type="AlphaFoldDB" id="A0A0L6TYF5"/>
<evidence type="ECO:0000256" key="2">
    <source>
        <dbReference type="SAM" id="SignalP"/>
    </source>
</evidence>
<protein>
    <recommendedName>
        <fullName evidence="3">Fe/B12 periplasmic-binding domain-containing protein</fullName>
    </recommendedName>
</protein>
<comment type="caution">
    <text evidence="4">The sequence shown here is derived from an EMBL/GenBank/DDBJ whole genome shotgun (WGS) entry which is preliminary data.</text>
</comment>